<dbReference type="InterPro" id="IPR022367">
    <property type="entry name" value="2-oxoacid/accept_OxRdtase_asu"/>
</dbReference>
<dbReference type="EMBL" id="LCIB01000002">
    <property type="protein sequence ID" value="KKT47926.1"/>
    <property type="molecule type" value="Genomic_DNA"/>
</dbReference>
<dbReference type="PATRIC" id="fig|1618444.3.peg.65"/>
<dbReference type="InterPro" id="IPR009014">
    <property type="entry name" value="Transketo_C/PFOR_II"/>
</dbReference>
<dbReference type="PANTHER" id="PTHR32154">
    <property type="entry name" value="PYRUVATE-FLAVODOXIN OXIDOREDUCTASE-RELATED"/>
    <property type="match status" value="1"/>
</dbReference>
<keyword evidence="5" id="KW-0670">Pyruvate</keyword>
<organism evidence="5 6">
    <name type="scientific">Candidatus Gottesmanbacteria bacterium GW2011_GWA2_44_17</name>
    <dbReference type="NCBI Taxonomy" id="1618444"/>
    <lineage>
        <taxon>Bacteria</taxon>
        <taxon>Candidatus Gottesmaniibacteriota</taxon>
    </lineage>
</organism>
<dbReference type="SUPFAM" id="SSF52518">
    <property type="entry name" value="Thiamin diphosphate-binding fold (THDP-binding)"/>
    <property type="match status" value="1"/>
</dbReference>
<dbReference type="SUPFAM" id="SSF53323">
    <property type="entry name" value="Pyruvate-ferredoxin oxidoreductase, PFOR, domain III"/>
    <property type="match status" value="1"/>
</dbReference>
<feature type="domain" description="Pyruvate/ketoisovalerate oxidoreductase catalytic" evidence="2">
    <location>
        <begin position="14"/>
        <end position="178"/>
    </location>
</feature>
<dbReference type="Proteomes" id="UP000034063">
    <property type="component" value="Unassembled WGS sequence"/>
</dbReference>
<protein>
    <submittedName>
        <fullName evidence="5">Pyruvate flavodoxin/ferredoxin oxidoreductase-like protein</fullName>
    </submittedName>
</protein>
<evidence type="ECO:0000313" key="6">
    <source>
        <dbReference type="Proteomes" id="UP000034063"/>
    </source>
</evidence>
<dbReference type="InterPro" id="IPR033248">
    <property type="entry name" value="Transketolase_C"/>
</dbReference>
<dbReference type="SUPFAM" id="SSF52922">
    <property type="entry name" value="TK C-terminal domain-like"/>
    <property type="match status" value="1"/>
</dbReference>
<dbReference type="InterPro" id="IPR002869">
    <property type="entry name" value="Pyrv_flavodox_OxRed_cen"/>
</dbReference>
<gene>
    <name evidence="5" type="ORF">UW37_C0002G0021</name>
</gene>
<dbReference type="GO" id="GO:0006979">
    <property type="term" value="P:response to oxidative stress"/>
    <property type="evidence" value="ECO:0007669"/>
    <property type="project" value="TreeGrafter"/>
</dbReference>
<dbReference type="InterPro" id="IPR050722">
    <property type="entry name" value="Pyruvate:ferred/Flavod_OxRd"/>
</dbReference>
<dbReference type="NCBIfam" id="TIGR03710">
    <property type="entry name" value="OAFO_sf"/>
    <property type="match status" value="1"/>
</dbReference>
<dbReference type="InterPro" id="IPR029061">
    <property type="entry name" value="THDP-binding"/>
</dbReference>
<dbReference type="GO" id="GO:0016903">
    <property type="term" value="F:oxidoreductase activity, acting on the aldehyde or oxo group of donors"/>
    <property type="evidence" value="ECO:0007669"/>
    <property type="project" value="InterPro"/>
</dbReference>
<dbReference type="Gene3D" id="3.40.920.10">
    <property type="entry name" value="Pyruvate-ferredoxin oxidoreductase, PFOR, domain III"/>
    <property type="match status" value="1"/>
</dbReference>
<comment type="caution">
    <text evidence="5">The sequence shown here is derived from an EMBL/GenBank/DDBJ whole genome shotgun (WGS) entry which is preliminary data.</text>
</comment>
<dbReference type="FunFam" id="3.40.50.970:FF:000022">
    <property type="entry name" value="2-oxoglutarate ferredoxin oxidoreductase alpha subunit"/>
    <property type="match status" value="1"/>
</dbReference>
<dbReference type="PANTHER" id="PTHR32154:SF20">
    <property type="entry name" value="2-OXOGLUTARATE OXIDOREDUCTASE SUBUNIT KORA"/>
    <property type="match status" value="1"/>
</dbReference>
<evidence type="ECO:0000259" key="2">
    <source>
        <dbReference type="Pfam" id="PF01558"/>
    </source>
</evidence>
<dbReference type="Pfam" id="PF02780">
    <property type="entry name" value="Transketolase_C"/>
    <property type="match status" value="1"/>
</dbReference>
<name>A0A0G1HL52_9BACT</name>
<keyword evidence="1" id="KW-0560">Oxidoreductase</keyword>
<feature type="domain" description="Transketolase C-terminal" evidence="4">
    <location>
        <begin position="475"/>
        <end position="536"/>
    </location>
</feature>
<dbReference type="InterPro" id="IPR002880">
    <property type="entry name" value="Pyrv_Fd/Flavodoxin_OxRdtase_N"/>
</dbReference>
<sequence>MKNFVTWKIGGEAGFGIISAGSMLVKAFSRRGFYTTASNEYPSLIRGGHNVITVGVGTLPFHSLHKTLDILIALNSETVEIHTNELHEGSYVVFDPKDVTPNSSDFPPNTRLIALPMSDIVKNLNATVLMRNTVALGATIALLGADFSILTDVIETQFKKKGKTIIDENIAVAQAGYDGIKKTYGSLNGWYLDAPKQPFGKLVMNGSEAVGVGALDGGMKFAAIYPMTPINSLITLFTDHKKELGITYIQPEDEIAGINMAIGASIAGVRSMVATSGGGFALMVEGLSLSGITEVPLVIDLGMRPGPATGMPTWTEQGELLFVIHSGHGEFARIILSPGDITECYQLSQIAFDLAQTYQVPVFILTDKYLNESIWCADKSVFDAPKMPQDGKRVTEKSISPDFKRYDMSPSDGISERSVPGTEKGLYIANSYEHDEKGFTTEDPLIRKSMTDKRLRKLTAIISHSPTPVIYGDTDSELTFVSFGSTKGPILEAMKILQEKGMRTKLIHFSWVYPLDGEKLKKLLQSEKRLVDVEGNGTGQLAKLIMQVSGVDIQEKLLKYDGRQWYPEEIIENLKF</sequence>
<dbReference type="Pfam" id="PF01855">
    <property type="entry name" value="POR_N"/>
    <property type="match status" value="1"/>
</dbReference>
<evidence type="ECO:0000256" key="1">
    <source>
        <dbReference type="ARBA" id="ARBA00023002"/>
    </source>
</evidence>
<dbReference type="Gene3D" id="3.40.50.970">
    <property type="match status" value="1"/>
</dbReference>
<dbReference type="Pfam" id="PF01558">
    <property type="entry name" value="POR"/>
    <property type="match status" value="1"/>
</dbReference>
<proteinExistence type="predicted"/>
<dbReference type="Gene3D" id="3.40.50.920">
    <property type="match status" value="1"/>
</dbReference>
<dbReference type="AlphaFoldDB" id="A0A0G1HL52"/>
<evidence type="ECO:0000259" key="3">
    <source>
        <dbReference type="Pfam" id="PF01855"/>
    </source>
</evidence>
<dbReference type="CDD" id="cd07034">
    <property type="entry name" value="TPP_PYR_PFOR_IOR-alpha_like"/>
    <property type="match status" value="1"/>
</dbReference>
<feature type="domain" description="Pyruvate flavodoxin/ferredoxin oxidoreductase pyrimidine binding" evidence="3">
    <location>
        <begin position="213"/>
        <end position="443"/>
    </location>
</feature>
<dbReference type="InterPro" id="IPR019752">
    <property type="entry name" value="Pyrv/ketoisovalerate_OxRed_cat"/>
</dbReference>
<reference evidence="5 6" key="1">
    <citation type="journal article" date="2015" name="Nature">
        <title>rRNA introns, odd ribosomes, and small enigmatic genomes across a large radiation of phyla.</title>
        <authorList>
            <person name="Brown C.T."/>
            <person name="Hug L.A."/>
            <person name="Thomas B.C."/>
            <person name="Sharon I."/>
            <person name="Castelle C.J."/>
            <person name="Singh A."/>
            <person name="Wilkins M.J."/>
            <person name="Williams K.H."/>
            <person name="Banfield J.F."/>
        </authorList>
    </citation>
    <scope>NUCLEOTIDE SEQUENCE [LARGE SCALE GENOMIC DNA]</scope>
</reference>
<evidence type="ECO:0000313" key="5">
    <source>
        <dbReference type="EMBL" id="KKT47926.1"/>
    </source>
</evidence>
<evidence type="ECO:0000259" key="4">
    <source>
        <dbReference type="Pfam" id="PF02780"/>
    </source>
</evidence>
<accession>A0A0G1HL52</accession>